<dbReference type="KEGG" id="dli:dnl_32980"/>
<dbReference type="Proteomes" id="UP000663720">
    <property type="component" value="Chromosome"/>
</dbReference>
<dbReference type="PANTHER" id="PTHR30023">
    <property type="entry name" value="D-ALANYL-D-ALANINE CARBOXYPEPTIDASE"/>
    <property type="match status" value="1"/>
</dbReference>
<dbReference type="PRINTS" id="PR00922">
    <property type="entry name" value="DADACBPTASE3"/>
</dbReference>
<dbReference type="RefSeq" id="WP_207687066.1">
    <property type="nucleotide sequence ID" value="NZ_CP061799.1"/>
</dbReference>
<comment type="similarity">
    <text evidence="1">Belongs to the peptidase S13 family.</text>
</comment>
<proteinExistence type="inferred from homology"/>
<dbReference type="Gene3D" id="3.40.710.10">
    <property type="entry name" value="DD-peptidase/beta-lactamase superfamily"/>
    <property type="match status" value="2"/>
</dbReference>
<protein>
    <submittedName>
        <fullName evidence="3">Peptidase, S16 family</fullName>
    </submittedName>
</protein>
<keyword evidence="2" id="KW-0378">Hydrolase</keyword>
<dbReference type="InterPro" id="IPR000667">
    <property type="entry name" value="Peptidase_S13"/>
</dbReference>
<evidence type="ECO:0000313" key="4">
    <source>
        <dbReference type="Proteomes" id="UP000663720"/>
    </source>
</evidence>
<sequence>MKLNIGKLFYFILICLLFVFTNTLYAKDQTRLLNLIGTNDSLLAADSHGKILISKNAGKKLLPASTLKVLTSLIARHYLKSDHRFITEFYMDNSGSLKIKGYGDPLLISEIIPEIAKKLKTKIDNFNDLILDDSYFDPVTIPGVTSTLNPYDSPVGALCVNFNTVNFKRVQGKYISAEPQTPLLDFVINRVRKSGLNQERIVLSSINNETVLYAGHMFKYFFQNQGISSTGTIKTGRVFHETDKLVLRYQSSFSLDQVIEKLLGYSNNFIANQLFIKAGIENSGPPGNLEKGRMAASDYIKNILKIDDLYMDEGSGISRKNKISCVQMLKVLQEFKPWHKLMKQKGRTFYKTGGLSGVKTRAGYIQNKDGSLYPFVVMLNTSGKRTETIMNLLDKII</sequence>
<dbReference type="PANTHER" id="PTHR30023:SF0">
    <property type="entry name" value="PENICILLIN-SENSITIVE CARBOXYPEPTIDASE A"/>
    <property type="match status" value="1"/>
</dbReference>
<dbReference type="AlphaFoldDB" id="A0A975B8Y7"/>
<keyword evidence="4" id="KW-1185">Reference proteome</keyword>
<gene>
    <name evidence="3" type="ORF">dnl_32980</name>
</gene>
<dbReference type="InterPro" id="IPR012338">
    <property type="entry name" value="Beta-lactam/transpept-like"/>
</dbReference>
<dbReference type="EMBL" id="CP061799">
    <property type="protein sequence ID" value="QTA80980.1"/>
    <property type="molecule type" value="Genomic_DNA"/>
</dbReference>
<dbReference type="GO" id="GO:0004185">
    <property type="term" value="F:serine-type carboxypeptidase activity"/>
    <property type="evidence" value="ECO:0007669"/>
    <property type="project" value="InterPro"/>
</dbReference>
<evidence type="ECO:0000313" key="3">
    <source>
        <dbReference type="EMBL" id="QTA80980.1"/>
    </source>
</evidence>
<accession>A0A975B8Y7</accession>
<evidence type="ECO:0000256" key="1">
    <source>
        <dbReference type="ARBA" id="ARBA00006096"/>
    </source>
</evidence>
<dbReference type="GO" id="GO:0006508">
    <property type="term" value="P:proteolysis"/>
    <property type="evidence" value="ECO:0007669"/>
    <property type="project" value="InterPro"/>
</dbReference>
<dbReference type="GO" id="GO:0000270">
    <property type="term" value="P:peptidoglycan metabolic process"/>
    <property type="evidence" value="ECO:0007669"/>
    <property type="project" value="TreeGrafter"/>
</dbReference>
<reference evidence="3" key="1">
    <citation type="journal article" date="2021" name="Microb. Physiol.">
        <title>Proteogenomic Insights into the Physiology of Marine, Sulfate-Reducing, Filamentous Desulfonema limicola and Desulfonema magnum.</title>
        <authorList>
            <person name="Schnaars V."/>
            <person name="Wohlbrand L."/>
            <person name="Scheve S."/>
            <person name="Hinrichs C."/>
            <person name="Reinhardt R."/>
            <person name="Rabus R."/>
        </authorList>
    </citation>
    <scope>NUCLEOTIDE SEQUENCE</scope>
    <source>
        <strain evidence="3">5ac10</strain>
    </source>
</reference>
<name>A0A975B8Y7_9BACT</name>
<dbReference type="SUPFAM" id="SSF56601">
    <property type="entry name" value="beta-lactamase/transpeptidase-like"/>
    <property type="match status" value="1"/>
</dbReference>
<organism evidence="3 4">
    <name type="scientific">Desulfonema limicola</name>
    <dbReference type="NCBI Taxonomy" id="45656"/>
    <lineage>
        <taxon>Bacteria</taxon>
        <taxon>Pseudomonadati</taxon>
        <taxon>Thermodesulfobacteriota</taxon>
        <taxon>Desulfobacteria</taxon>
        <taxon>Desulfobacterales</taxon>
        <taxon>Desulfococcaceae</taxon>
        <taxon>Desulfonema</taxon>
    </lineage>
</organism>
<dbReference type="Pfam" id="PF02113">
    <property type="entry name" value="Peptidase_S13"/>
    <property type="match status" value="1"/>
</dbReference>
<evidence type="ECO:0000256" key="2">
    <source>
        <dbReference type="ARBA" id="ARBA00022801"/>
    </source>
</evidence>